<organism evidence="1 2">
    <name type="scientific">Pholiota conissans</name>
    <dbReference type="NCBI Taxonomy" id="109636"/>
    <lineage>
        <taxon>Eukaryota</taxon>
        <taxon>Fungi</taxon>
        <taxon>Dikarya</taxon>
        <taxon>Basidiomycota</taxon>
        <taxon>Agaricomycotina</taxon>
        <taxon>Agaricomycetes</taxon>
        <taxon>Agaricomycetidae</taxon>
        <taxon>Agaricales</taxon>
        <taxon>Agaricineae</taxon>
        <taxon>Strophariaceae</taxon>
        <taxon>Pholiota</taxon>
    </lineage>
</organism>
<comment type="caution">
    <text evidence="1">The sequence shown here is derived from an EMBL/GenBank/DDBJ whole genome shotgun (WGS) entry which is preliminary data.</text>
</comment>
<sequence>MRFEGTMDVRYSPNLLTWCIALSTTQYNDIRYRNAIRVLAPNDGDLGGQIAERKRVNAILVIWTCWSAQDGDSPESLQNSSRISSAWRVDFFFSRSAAGFSNLHILFATLAYQLATIYPEFGFELDAIIKEDESVLTKNLEV</sequence>
<reference evidence="1" key="1">
    <citation type="submission" date="2020-11" db="EMBL/GenBank/DDBJ databases">
        <authorList>
            <consortium name="DOE Joint Genome Institute"/>
            <person name="Ahrendt S."/>
            <person name="Riley R."/>
            <person name="Andreopoulos W."/>
            <person name="Labutti K."/>
            <person name="Pangilinan J."/>
            <person name="Ruiz-Duenas F.J."/>
            <person name="Barrasa J.M."/>
            <person name="Sanchez-Garcia M."/>
            <person name="Camarero S."/>
            <person name="Miyauchi S."/>
            <person name="Serrano A."/>
            <person name="Linde D."/>
            <person name="Babiker R."/>
            <person name="Drula E."/>
            <person name="Ayuso-Fernandez I."/>
            <person name="Pacheco R."/>
            <person name="Padilla G."/>
            <person name="Ferreira P."/>
            <person name="Barriuso J."/>
            <person name="Kellner H."/>
            <person name="Castanera R."/>
            <person name="Alfaro M."/>
            <person name="Ramirez L."/>
            <person name="Pisabarro A.G."/>
            <person name="Kuo A."/>
            <person name="Tritt A."/>
            <person name="Lipzen A."/>
            <person name="He G."/>
            <person name="Yan M."/>
            <person name="Ng V."/>
            <person name="Cullen D."/>
            <person name="Martin F."/>
            <person name="Rosso M.-N."/>
            <person name="Henrissat B."/>
            <person name="Hibbett D."/>
            <person name="Martinez A.T."/>
            <person name="Grigoriev I.V."/>
        </authorList>
    </citation>
    <scope>NUCLEOTIDE SEQUENCE</scope>
    <source>
        <strain evidence="1">CIRM-BRFM 674</strain>
    </source>
</reference>
<protein>
    <submittedName>
        <fullName evidence="1">Uncharacterized protein</fullName>
    </submittedName>
</protein>
<accession>A0A9P5YUS5</accession>
<dbReference type="AlphaFoldDB" id="A0A9P5YUS5"/>
<dbReference type="EMBL" id="MU155330">
    <property type="protein sequence ID" value="KAF9475496.1"/>
    <property type="molecule type" value="Genomic_DNA"/>
</dbReference>
<keyword evidence="2" id="KW-1185">Reference proteome</keyword>
<dbReference type="Proteomes" id="UP000807469">
    <property type="component" value="Unassembled WGS sequence"/>
</dbReference>
<evidence type="ECO:0000313" key="2">
    <source>
        <dbReference type="Proteomes" id="UP000807469"/>
    </source>
</evidence>
<evidence type="ECO:0000313" key="1">
    <source>
        <dbReference type="EMBL" id="KAF9475496.1"/>
    </source>
</evidence>
<proteinExistence type="predicted"/>
<gene>
    <name evidence="1" type="ORF">BDN70DRAFT_248952</name>
</gene>
<name>A0A9P5YUS5_9AGAR</name>